<dbReference type="EnsemblMetazoa" id="CapteT147459">
    <property type="protein sequence ID" value="CapteP147459"/>
    <property type="gene ID" value="CapteG147459"/>
</dbReference>
<gene>
    <name evidence="2" type="ORF">CAPTEDRAFT_147459</name>
</gene>
<evidence type="ECO:0000313" key="2">
    <source>
        <dbReference type="EMBL" id="ELT97407.1"/>
    </source>
</evidence>
<sequence length="70" mass="7949">MSKTSRESVTKEVRSILLASQRGMSCREFVREWNELLGYPIPHRQLGFASLEDFLRGLPEVVDSHGRTGS</sequence>
<reference evidence="3" key="3">
    <citation type="submission" date="2015-06" db="UniProtKB">
        <authorList>
            <consortium name="EnsemblMetazoa"/>
        </authorList>
    </citation>
    <scope>IDENTIFICATION</scope>
</reference>
<reference evidence="4" key="1">
    <citation type="submission" date="2012-12" db="EMBL/GenBank/DDBJ databases">
        <authorList>
            <person name="Hellsten U."/>
            <person name="Grimwood J."/>
            <person name="Chapman J.A."/>
            <person name="Shapiro H."/>
            <person name="Aerts A."/>
            <person name="Otillar R.P."/>
            <person name="Terry A.Y."/>
            <person name="Boore J.L."/>
            <person name="Simakov O."/>
            <person name="Marletaz F."/>
            <person name="Cho S.-J."/>
            <person name="Edsinger-Gonzales E."/>
            <person name="Havlak P."/>
            <person name="Kuo D.-H."/>
            <person name="Larsson T."/>
            <person name="Lv J."/>
            <person name="Arendt D."/>
            <person name="Savage R."/>
            <person name="Osoegawa K."/>
            <person name="de Jong P."/>
            <person name="Lindberg D.R."/>
            <person name="Seaver E.C."/>
            <person name="Weisblat D.A."/>
            <person name="Putnam N.H."/>
            <person name="Grigoriev I.V."/>
            <person name="Rokhsar D.S."/>
        </authorList>
    </citation>
    <scope>NUCLEOTIDE SEQUENCE</scope>
    <source>
        <strain evidence="4">I ESC-2004</strain>
    </source>
</reference>
<dbReference type="AlphaFoldDB" id="R7TV05"/>
<name>R7TV05_CAPTE</name>
<dbReference type="InterPro" id="IPR041966">
    <property type="entry name" value="LOTUS-like"/>
</dbReference>
<dbReference type="Gene3D" id="3.30.420.610">
    <property type="entry name" value="LOTUS domain-like"/>
    <property type="match status" value="1"/>
</dbReference>
<dbReference type="Proteomes" id="UP000014760">
    <property type="component" value="Unassembled WGS sequence"/>
</dbReference>
<keyword evidence="4" id="KW-1185">Reference proteome</keyword>
<dbReference type="EMBL" id="KB308565">
    <property type="protein sequence ID" value="ELT97407.1"/>
    <property type="molecule type" value="Genomic_DNA"/>
</dbReference>
<dbReference type="OrthoDB" id="10052065at2759"/>
<dbReference type="InterPro" id="IPR025605">
    <property type="entry name" value="OST-HTH/LOTUS_dom"/>
</dbReference>
<dbReference type="PROSITE" id="PS51644">
    <property type="entry name" value="HTH_OST"/>
    <property type="match status" value="1"/>
</dbReference>
<reference evidence="2 4" key="2">
    <citation type="journal article" date="2013" name="Nature">
        <title>Insights into bilaterian evolution from three spiralian genomes.</title>
        <authorList>
            <person name="Simakov O."/>
            <person name="Marletaz F."/>
            <person name="Cho S.J."/>
            <person name="Edsinger-Gonzales E."/>
            <person name="Havlak P."/>
            <person name="Hellsten U."/>
            <person name="Kuo D.H."/>
            <person name="Larsson T."/>
            <person name="Lv J."/>
            <person name="Arendt D."/>
            <person name="Savage R."/>
            <person name="Osoegawa K."/>
            <person name="de Jong P."/>
            <person name="Grimwood J."/>
            <person name="Chapman J.A."/>
            <person name="Shapiro H."/>
            <person name="Aerts A."/>
            <person name="Otillar R.P."/>
            <person name="Terry A.Y."/>
            <person name="Boore J.L."/>
            <person name="Grigoriev I.V."/>
            <person name="Lindberg D.R."/>
            <person name="Seaver E.C."/>
            <person name="Weisblat D.A."/>
            <person name="Putnam N.H."/>
            <person name="Rokhsar D.S."/>
        </authorList>
    </citation>
    <scope>NUCLEOTIDE SEQUENCE</scope>
    <source>
        <strain evidence="2 4">I ESC-2004</strain>
    </source>
</reference>
<accession>R7TV05</accession>
<organism evidence="2">
    <name type="scientific">Capitella teleta</name>
    <name type="common">Polychaete worm</name>
    <dbReference type="NCBI Taxonomy" id="283909"/>
    <lineage>
        <taxon>Eukaryota</taxon>
        <taxon>Metazoa</taxon>
        <taxon>Spiralia</taxon>
        <taxon>Lophotrochozoa</taxon>
        <taxon>Annelida</taxon>
        <taxon>Polychaeta</taxon>
        <taxon>Sedentaria</taxon>
        <taxon>Scolecida</taxon>
        <taxon>Capitellidae</taxon>
        <taxon>Capitella</taxon>
    </lineage>
</organism>
<protein>
    <recommendedName>
        <fullName evidence="1">HTH OST-type domain-containing protein</fullName>
    </recommendedName>
</protein>
<feature type="domain" description="HTH OST-type" evidence="1">
    <location>
        <begin position="5"/>
        <end position="70"/>
    </location>
</feature>
<evidence type="ECO:0000259" key="1">
    <source>
        <dbReference type="PROSITE" id="PS51644"/>
    </source>
</evidence>
<proteinExistence type="predicted"/>
<dbReference type="EMBL" id="AMQN01027565">
    <property type="status" value="NOT_ANNOTATED_CDS"/>
    <property type="molecule type" value="Genomic_DNA"/>
</dbReference>
<dbReference type="HOGENOM" id="CLU_2760263_0_0_1"/>
<evidence type="ECO:0000313" key="4">
    <source>
        <dbReference type="Proteomes" id="UP000014760"/>
    </source>
</evidence>
<dbReference type="Pfam" id="PF12872">
    <property type="entry name" value="OST-HTH"/>
    <property type="match status" value="1"/>
</dbReference>
<evidence type="ECO:0000313" key="3">
    <source>
        <dbReference type="EnsemblMetazoa" id="CapteP147459"/>
    </source>
</evidence>